<dbReference type="OrthoDB" id="6342845at2759"/>
<evidence type="ECO:0000313" key="4">
    <source>
        <dbReference type="EMBL" id="KAB7501878.1"/>
    </source>
</evidence>
<reference evidence="4 5" key="1">
    <citation type="journal article" date="2019" name="PLoS Biol.">
        <title>Sex chromosomes control vertical transmission of feminizing Wolbachia symbionts in an isopod.</title>
        <authorList>
            <person name="Becking T."/>
            <person name="Chebbi M.A."/>
            <person name="Giraud I."/>
            <person name="Moumen B."/>
            <person name="Laverre T."/>
            <person name="Caubet Y."/>
            <person name="Peccoud J."/>
            <person name="Gilbert C."/>
            <person name="Cordaux R."/>
        </authorList>
    </citation>
    <scope>NUCLEOTIDE SEQUENCE [LARGE SCALE GENOMIC DNA]</scope>
    <source>
        <strain evidence="4">ANa2</strain>
        <tissue evidence="4">Whole body excluding digestive tract and cuticle</tissue>
    </source>
</reference>
<keyword evidence="2" id="KW-0547">Nucleotide-binding</keyword>
<keyword evidence="5" id="KW-1185">Reference proteome</keyword>
<dbReference type="InterPro" id="IPR005654">
    <property type="entry name" value="ATPase_AFG1-like"/>
</dbReference>
<dbReference type="GO" id="GO:0016887">
    <property type="term" value="F:ATP hydrolysis activity"/>
    <property type="evidence" value="ECO:0007669"/>
    <property type="project" value="InterPro"/>
</dbReference>
<dbReference type="PANTHER" id="PTHR12169">
    <property type="entry name" value="ATPASE N2B"/>
    <property type="match status" value="1"/>
</dbReference>
<dbReference type="InterPro" id="IPR027417">
    <property type="entry name" value="P-loop_NTPase"/>
</dbReference>
<accession>A0A5N5T757</accession>
<keyword evidence="3" id="KW-0067">ATP-binding</keyword>
<proteinExistence type="inferred from homology"/>
<dbReference type="SUPFAM" id="SSF52540">
    <property type="entry name" value="P-loop containing nucleoside triphosphate hydrolases"/>
    <property type="match status" value="1"/>
</dbReference>
<protein>
    <submittedName>
        <fullName evidence="4">Putative ATPase N2B</fullName>
    </submittedName>
</protein>
<evidence type="ECO:0000256" key="3">
    <source>
        <dbReference type="ARBA" id="ARBA00022840"/>
    </source>
</evidence>
<dbReference type="AlphaFoldDB" id="A0A5N5T757"/>
<dbReference type="Pfam" id="PF03969">
    <property type="entry name" value="AFG1_ATPase"/>
    <property type="match status" value="1"/>
</dbReference>
<evidence type="ECO:0000313" key="5">
    <source>
        <dbReference type="Proteomes" id="UP000326759"/>
    </source>
</evidence>
<dbReference type="EMBL" id="SEYY01009169">
    <property type="protein sequence ID" value="KAB7501878.1"/>
    <property type="molecule type" value="Genomic_DNA"/>
</dbReference>
<dbReference type="Gene3D" id="3.40.50.300">
    <property type="entry name" value="P-loop containing nucleotide triphosphate hydrolases"/>
    <property type="match status" value="1"/>
</dbReference>
<comment type="caution">
    <text evidence="4">The sequence shown here is derived from an EMBL/GenBank/DDBJ whole genome shotgun (WGS) entry which is preliminary data.</text>
</comment>
<dbReference type="PANTHER" id="PTHR12169:SF6">
    <property type="entry name" value="AFG1-LIKE ATPASE"/>
    <property type="match status" value="1"/>
</dbReference>
<sequence>MKKFLNRNSFKRPLVFGHLFSTLPKATVNSKSNNAETPVQVYSQKIASQQLLHDKFQELIVTDLDNLYKEIKTYVPPSPPGFFKKFLGLTSNVESPQGLYIWGTVGTGKTMLMDLFYDCCSVDNKKRVHFNSFMLDVHDRIHKEKKNIKKIHAPDQARYFEPDGTYTIKLRPYDPIAPVAQSIAQESWLICFDEFQVTDIGDAMILKRLFTELFNSGLVMIATSNRPPDDLLVLQVCPIAIVINLDSGVDYRTKKSTGEDTYFVKSECDADAEVQRIFKVGGRSLFCFSAFYN</sequence>
<dbReference type="GO" id="GO:0005524">
    <property type="term" value="F:ATP binding"/>
    <property type="evidence" value="ECO:0007669"/>
    <property type="project" value="UniProtKB-KW"/>
</dbReference>
<organism evidence="4 5">
    <name type="scientific">Armadillidium nasatum</name>
    <dbReference type="NCBI Taxonomy" id="96803"/>
    <lineage>
        <taxon>Eukaryota</taxon>
        <taxon>Metazoa</taxon>
        <taxon>Ecdysozoa</taxon>
        <taxon>Arthropoda</taxon>
        <taxon>Crustacea</taxon>
        <taxon>Multicrustacea</taxon>
        <taxon>Malacostraca</taxon>
        <taxon>Eumalacostraca</taxon>
        <taxon>Peracarida</taxon>
        <taxon>Isopoda</taxon>
        <taxon>Oniscidea</taxon>
        <taxon>Crinocheta</taxon>
        <taxon>Armadillidiidae</taxon>
        <taxon>Armadillidium</taxon>
    </lineage>
</organism>
<gene>
    <name evidence="4" type="primary">N2B_1</name>
    <name evidence="4" type="ORF">Anas_13915</name>
</gene>
<dbReference type="GO" id="GO:0005739">
    <property type="term" value="C:mitochondrion"/>
    <property type="evidence" value="ECO:0007669"/>
    <property type="project" value="TreeGrafter"/>
</dbReference>
<comment type="similarity">
    <text evidence="1">Belongs to the AFG1 ATPase family.</text>
</comment>
<dbReference type="NCBIfam" id="NF040713">
    <property type="entry name" value="ZapE"/>
    <property type="match status" value="1"/>
</dbReference>
<evidence type="ECO:0000256" key="2">
    <source>
        <dbReference type="ARBA" id="ARBA00022741"/>
    </source>
</evidence>
<evidence type="ECO:0000256" key="1">
    <source>
        <dbReference type="ARBA" id="ARBA00010322"/>
    </source>
</evidence>
<name>A0A5N5T757_9CRUS</name>
<dbReference type="Proteomes" id="UP000326759">
    <property type="component" value="Unassembled WGS sequence"/>
</dbReference>